<dbReference type="RefSeq" id="WP_090969560.1">
    <property type="nucleotide sequence ID" value="NZ_FNRT01000002.1"/>
</dbReference>
<protein>
    <submittedName>
        <fullName evidence="2">Protein N-acetyltransferase, RimJ/RimL family</fullName>
    </submittedName>
</protein>
<dbReference type="SUPFAM" id="SSF55729">
    <property type="entry name" value="Acyl-CoA N-acyltransferases (Nat)"/>
    <property type="match status" value="1"/>
</dbReference>
<dbReference type="GO" id="GO:0016747">
    <property type="term" value="F:acyltransferase activity, transferring groups other than amino-acyl groups"/>
    <property type="evidence" value="ECO:0007669"/>
    <property type="project" value="InterPro"/>
</dbReference>
<name>A0A1H4U7K4_9ACTN</name>
<sequence>MRDWRHVRTERLWLDEPVDGDAGALFEIHSDPASWVHLPSGRLTDPAVGESMVGASRHRFDRDGLAYWSVRDEDGGPVVGRGGCLGPDAPPDGRGWWNLYYRFDQGVVGRGYATEMGAAAVDAAHDVAPDRPVMAYLLEHNVGSRRTAEKLGLRLAWRGPDDGNPDPGAVRLVFLDREPDDLLVVAMAAAAMPGSGLVRA</sequence>
<evidence type="ECO:0000313" key="2">
    <source>
        <dbReference type="EMBL" id="SEC64752.1"/>
    </source>
</evidence>
<organism evidence="2 3">
    <name type="scientific">Nocardioides exalbidus</name>
    <dbReference type="NCBI Taxonomy" id="402596"/>
    <lineage>
        <taxon>Bacteria</taxon>
        <taxon>Bacillati</taxon>
        <taxon>Actinomycetota</taxon>
        <taxon>Actinomycetes</taxon>
        <taxon>Propionibacteriales</taxon>
        <taxon>Nocardioidaceae</taxon>
        <taxon>Nocardioides</taxon>
    </lineage>
</organism>
<reference evidence="3" key="1">
    <citation type="submission" date="2016-10" db="EMBL/GenBank/DDBJ databases">
        <authorList>
            <person name="Varghese N."/>
            <person name="Submissions S."/>
        </authorList>
    </citation>
    <scope>NUCLEOTIDE SEQUENCE [LARGE SCALE GENOMIC DNA]</scope>
    <source>
        <strain evidence="3">DSM 22017</strain>
    </source>
</reference>
<feature type="domain" description="N-acetyltransferase" evidence="1">
    <location>
        <begin position="11"/>
        <end position="154"/>
    </location>
</feature>
<dbReference type="InterPro" id="IPR000182">
    <property type="entry name" value="GNAT_dom"/>
</dbReference>
<dbReference type="Gene3D" id="3.40.630.30">
    <property type="match status" value="1"/>
</dbReference>
<dbReference type="Pfam" id="PF13302">
    <property type="entry name" value="Acetyltransf_3"/>
    <property type="match status" value="1"/>
</dbReference>
<keyword evidence="2" id="KW-0808">Transferase</keyword>
<accession>A0A1H4U7K4</accession>
<dbReference type="EMBL" id="FNRT01000002">
    <property type="protein sequence ID" value="SEC64752.1"/>
    <property type="molecule type" value="Genomic_DNA"/>
</dbReference>
<dbReference type="PANTHER" id="PTHR43792:SF1">
    <property type="entry name" value="N-ACETYLTRANSFERASE DOMAIN-CONTAINING PROTEIN"/>
    <property type="match status" value="1"/>
</dbReference>
<gene>
    <name evidence="2" type="ORF">SAMN04489844_2698</name>
</gene>
<dbReference type="STRING" id="402596.SAMN04489844_2698"/>
<dbReference type="InterPro" id="IPR016181">
    <property type="entry name" value="Acyl_CoA_acyltransferase"/>
</dbReference>
<evidence type="ECO:0000313" key="3">
    <source>
        <dbReference type="Proteomes" id="UP000198742"/>
    </source>
</evidence>
<proteinExistence type="predicted"/>
<keyword evidence="3" id="KW-1185">Reference proteome</keyword>
<dbReference type="PANTHER" id="PTHR43792">
    <property type="entry name" value="GNAT FAMILY, PUTATIVE (AFU_ORTHOLOGUE AFUA_3G00765)-RELATED-RELATED"/>
    <property type="match status" value="1"/>
</dbReference>
<dbReference type="Proteomes" id="UP000198742">
    <property type="component" value="Unassembled WGS sequence"/>
</dbReference>
<dbReference type="InterPro" id="IPR051531">
    <property type="entry name" value="N-acetyltransferase"/>
</dbReference>
<evidence type="ECO:0000259" key="1">
    <source>
        <dbReference type="Pfam" id="PF13302"/>
    </source>
</evidence>
<dbReference type="AlphaFoldDB" id="A0A1H4U7K4"/>
<dbReference type="OrthoDB" id="3533156at2"/>